<keyword evidence="2" id="KW-1185">Reference proteome</keyword>
<dbReference type="InterPro" id="IPR036249">
    <property type="entry name" value="Thioredoxin-like_sf"/>
</dbReference>
<dbReference type="Proteomes" id="UP000557307">
    <property type="component" value="Unassembled WGS sequence"/>
</dbReference>
<dbReference type="EMBL" id="JACHGF010000002">
    <property type="protein sequence ID" value="MBB5283167.1"/>
    <property type="molecule type" value="Genomic_DNA"/>
</dbReference>
<gene>
    <name evidence="1" type="ORF">HNQ92_001293</name>
</gene>
<evidence type="ECO:0000313" key="1">
    <source>
        <dbReference type="EMBL" id="MBB5283167.1"/>
    </source>
</evidence>
<sequence>MAHSTLPTPPVLEGGTSFWEACQLSSIPRYILIDQEGKLVKVTAPAPSSAQIREEIGRLLR</sequence>
<organism evidence="1 2">
    <name type="scientific">Rhabdobacter roseus</name>
    <dbReference type="NCBI Taxonomy" id="1655419"/>
    <lineage>
        <taxon>Bacteria</taxon>
        <taxon>Pseudomonadati</taxon>
        <taxon>Bacteroidota</taxon>
        <taxon>Cytophagia</taxon>
        <taxon>Cytophagales</taxon>
        <taxon>Cytophagaceae</taxon>
        <taxon>Rhabdobacter</taxon>
    </lineage>
</organism>
<reference evidence="1 2" key="1">
    <citation type="submission" date="2020-08" db="EMBL/GenBank/DDBJ databases">
        <title>Genomic Encyclopedia of Type Strains, Phase IV (KMG-IV): sequencing the most valuable type-strain genomes for metagenomic binning, comparative biology and taxonomic classification.</title>
        <authorList>
            <person name="Goeker M."/>
        </authorList>
    </citation>
    <scope>NUCLEOTIDE SEQUENCE [LARGE SCALE GENOMIC DNA]</scope>
    <source>
        <strain evidence="1 2">DSM 105074</strain>
    </source>
</reference>
<dbReference type="AlphaFoldDB" id="A0A840TN29"/>
<comment type="caution">
    <text evidence="1">The sequence shown here is derived from an EMBL/GenBank/DDBJ whole genome shotgun (WGS) entry which is preliminary data.</text>
</comment>
<evidence type="ECO:0000313" key="2">
    <source>
        <dbReference type="Proteomes" id="UP000557307"/>
    </source>
</evidence>
<dbReference type="RefSeq" id="WP_184172324.1">
    <property type="nucleotide sequence ID" value="NZ_JACHGF010000002.1"/>
</dbReference>
<accession>A0A840TN29</accession>
<dbReference type="SUPFAM" id="SSF52833">
    <property type="entry name" value="Thioredoxin-like"/>
    <property type="match status" value="1"/>
</dbReference>
<name>A0A840TN29_9BACT</name>
<dbReference type="Gene3D" id="3.40.30.10">
    <property type="entry name" value="Glutaredoxin"/>
    <property type="match status" value="1"/>
</dbReference>
<protein>
    <submittedName>
        <fullName evidence="1">Uncharacterized protein</fullName>
    </submittedName>
</protein>
<proteinExistence type="predicted"/>